<evidence type="ECO:0000313" key="2">
    <source>
        <dbReference type="Proteomes" id="UP000501237"/>
    </source>
</evidence>
<reference evidence="1 2" key="1">
    <citation type="journal article" date="2020" name="Microbiol. Resour. Announc.">
        <title>Complete genome sequence of Pseudomonas otitidis strain MrB4, isolated from Lake Biwa in Japan.</title>
        <authorList>
            <person name="Miyazaki K."/>
            <person name="Hase E."/>
            <person name="Maruya T."/>
        </authorList>
    </citation>
    <scope>NUCLEOTIDE SEQUENCE [LARGE SCALE GENOMIC DNA]</scope>
    <source>
        <strain evidence="1 2">MrB4</strain>
    </source>
</reference>
<organism evidence="1 2">
    <name type="scientific">Metapseudomonas otitidis</name>
    <dbReference type="NCBI Taxonomy" id="319939"/>
    <lineage>
        <taxon>Bacteria</taxon>
        <taxon>Pseudomonadati</taxon>
        <taxon>Pseudomonadota</taxon>
        <taxon>Gammaproteobacteria</taxon>
        <taxon>Pseudomonadales</taxon>
        <taxon>Pseudomonadaceae</taxon>
        <taxon>Metapseudomonas</taxon>
    </lineage>
</organism>
<dbReference type="InterPro" id="IPR043504">
    <property type="entry name" value="Peptidase_S1_PA_chymotrypsin"/>
</dbReference>
<dbReference type="InterPro" id="IPR009003">
    <property type="entry name" value="Peptidase_S1_PA"/>
</dbReference>
<protein>
    <recommendedName>
        <fullName evidence="3">Serine protease</fullName>
    </recommendedName>
</protein>
<evidence type="ECO:0000313" key="1">
    <source>
        <dbReference type="EMBL" id="BCA31503.1"/>
    </source>
</evidence>
<accession>A0A679GKW9</accession>
<dbReference type="AlphaFoldDB" id="A0A679GKW9"/>
<gene>
    <name evidence="1" type="ORF">PtoMrB4_54800</name>
</gene>
<proteinExistence type="predicted"/>
<dbReference type="EMBL" id="AP022642">
    <property type="protein sequence ID" value="BCA31503.1"/>
    <property type="molecule type" value="Genomic_DNA"/>
</dbReference>
<dbReference type="Gene3D" id="2.40.10.10">
    <property type="entry name" value="Trypsin-like serine proteases"/>
    <property type="match status" value="1"/>
</dbReference>
<dbReference type="Proteomes" id="UP000501237">
    <property type="component" value="Chromosome"/>
</dbReference>
<evidence type="ECO:0008006" key="3">
    <source>
        <dbReference type="Google" id="ProtNLM"/>
    </source>
</evidence>
<sequence>MPYLFLGSAVQWNEHYAVSVGHIPWLPNVVHRCSTGCDLVFIHHEATGPIPHWRAAVPGESVRTAGVSPLLVLVEGTGTAKRSHIRPGGGDTTAYAVSDAPISQGMSGGPVYGADGAAVGMTVGMFKAFGPQLPELASSERLSLYVPYDILAREWQLFSKNRQGSGVQLFTLNTPAPGSALQIP</sequence>
<dbReference type="KEGG" id="poj:PtoMrB4_54800"/>
<name>A0A679GKW9_9GAMM</name>
<dbReference type="SUPFAM" id="SSF50494">
    <property type="entry name" value="Trypsin-like serine proteases"/>
    <property type="match status" value="1"/>
</dbReference>